<gene>
    <name evidence="6" type="primary">EVI5L</name>
</gene>
<reference evidence="6" key="3">
    <citation type="submission" date="2025-08" db="UniProtKB">
        <authorList>
            <consortium name="Ensembl"/>
        </authorList>
    </citation>
    <scope>IDENTIFICATION</scope>
</reference>
<dbReference type="GeneTree" id="ENSGT00940000153846"/>
<dbReference type="Gene3D" id="1.10.8.270">
    <property type="entry name" value="putative rabgap domain of human tbc1 domain family member 14 like domains"/>
    <property type="match status" value="1"/>
</dbReference>
<feature type="compositionally biased region" description="Polar residues" evidence="4">
    <location>
        <begin position="1"/>
        <end position="30"/>
    </location>
</feature>
<dbReference type="FunFam" id="1.10.472.80:FF:000002">
    <property type="entry name" value="Ecotropic viral integration site 5"/>
    <property type="match status" value="1"/>
</dbReference>
<feature type="coiled-coil region" evidence="3">
    <location>
        <begin position="630"/>
        <end position="682"/>
    </location>
</feature>
<feature type="region of interest" description="Disordered" evidence="4">
    <location>
        <begin position="739"/>
        <end position="767"/>
    </location>
</feature>
<evidence type="ECO:0000313" key="6">
    <source>
        <dbReference type="Ensembl" id="ENSGGOP00000052368.1"/>
    </source>
</evidence>
<dbReference type="Proteomes" id="UP000001519">
    <property type="component" value="Chromosome 19"/>
</dbReference>
<dbReference type="Gene3D" id="1.10.472.80">
    <property type="entry name" value="Ypt/Rab-GAP domain of gyp1p, domain 3"/>
    <property type="match status" value="1"/>
</dbReference>
<dbReference type="AlphaFoldDB" id="A0A2I2ZYR6"/>
<dbReference type="Pfam" id="PF00566">
    <property type="entry name" value="RabGAP-TBC"/>
    <property type="match status" value="1"/>
</dbReference>
<dbReference type="PROSITE" id="PS50086">
    <property type="entry name" value="TBC_RABGAP"/>
    <property type="match status" value="1"/>
</dbReference>
<dbReference type="EMBL" id="CABD030111277">
    <property type="status" value="NOT_ANNOTATED_CDS"/>
    <property type="molecule type" value="Genomic_DNA"/>
</dbReference>
<dbReference type="PANTHER" id="PTHR47219:SF12">
    <property type="entry name" value="ECOTROPIC VIRAL INTEGRATION SITE 5 LIKE"/>
    <property type="match status" value="1"/>
</dbReference>
<evidence type="ECO:0000313" key="7">
    <source>
        <dbReference type="Proteomes" id="UP000001519"/>
    </source>
</evidence>
<feature type="compositionally biased region" description="Low complexity" evidence="4">
    <location>
        <begin position="55"/>
        <end position="75"/>
    </location>
</feature>
<accession>A0A2I2ZYR6</accession>
<keyword evidence="7" id="KW-1185">Reference proteome</keyword>
<evidence type="ECO:0000256" key="1">
    <source>
        <dbReference type="ARBA" id="ARBA00022553"/>
    </source>
</evidence>
<dbReference type="Gene3D" id="1.10.10.750">
    <property type="entry name" value="Ypt/Rab-GAP domain of gyp1p, domain 1"/>
    <property type="match status" value="1"/>
</dbReference>
<dbReference type="InterPro" id="IPR050302">
    <property type="entry name" value="Rab_GAP_TBC_domain"/>
</dbReference>
<feature type="domain" description="Rab-GAP TBC" evidence="5">
    <location>
        <begin position="115"/>
        <end position="300"/>
    </location>
</feature>
<feature type="region of interest" description="Disordered" evidence="4">
    <location>
        <begin position="1"/>
        <end position="36"/>
    </location>
</feature>
<evidence type="ECO:0000256" key="4">
    <source>
        <dbReference type="SAM" id="MobiDB-lite"/>
    </source>
</evidence>
<evidence type="ECO:0000256" key="3">
    <source>
        <dbReference type="SAM" id="Coils"/>
    </source>
</evidence>
<reference evidence="6 7" key="2">
    <citation type="journal article" date="2012" name="Nature">
        <title>Insights into hominid evolution from the gorilla genome sequence.</title>
        <authorList>
            <person name="Scally A."/>
            <person name="Dutheil J.Y."/>
            <person name="Hillier L.W."/>
            <person name="Jordan G.E."/>
            <person name="Goodhead I."/>
            <person name="Herrero J."/>
            <person name="Hobolth A."/>
            <person name="Lappalainen T."/>
            <person name="Mailund T."/>
            <person name="Marques-Bonet T."/>
            <person name="McCarthy S."/>
            <person name="Montgomery S.H."/>
            <person name="Schwalie P.C."/>
            <person name="Tang Y.A."/>
            <person name="Ward M.C."/>
            <person name="Xue Y."/>
            <person name="Yngvadottir B."/>
            <person name="Alkan C."/>
            <person name="Andersen L.N."/>
            <person name="Ayub Q."/>
            <person name="Ball E.V."/>
            <person name="Beal K."/>
            <person name="Bradley B.J."/>
            <person name="Chen Y."/>
            <person name="Clee C.M."/>
            <person name="Fitzgerald S."/>
            <person name="Graves T.A."/>
            <person name="Gu Y."/>
            <person name="Heath P."/>
            <person name="Heger A."/>
            <person name="Karakoc E."/>
            <person name="Kolb-Kokocinski A."/>
            <person name="Laird G.K."/>
            <person name="Lunter G."/>
            <person name="Meader S."/>
            <person name="Mort M."/>
            <person name="Mullikin J.C."/>
            <person name="Munch K."/>
            <person name="O'Connor T.D."/>
            <person name="Phillips A.D."/>
            <person name="Prado-Martinez J."/>
            <person name="Rogers A.S."/>
            <person name="Sajjadian S."/>
            <person name="Schmidt D."/>
            <person name="Shaw K."/>
            <person name="Simpson J.T."/>
            <person name="Stenson P.D."/>
            <person name="Turner D.J."/>
            <person name="Vigilant L."/>
            <person name="Vilella A.J."/>
            <person name="Whitener W."/>
            <person name="Zhu B."/>
            <person name="Cooper D.N."/>
            <person name="de Jong P."/>
            <person name="Dermitzakis E.T."/>
            <person name="Eichler E.E."/>
            <person name="Flicek P."/>
            <person name="Goldman N."/>
            <person name="Mundy N.I."/>
            <person name="Ning Z."/>
            <person name="Odom D.T."/>
            <person name="Ponting C.P."/>
            <person name="Quail M.A."/>
            <person name="Ryder O.A."/>
            <person name="Searle S.M."/>
            <person name="Warren W.C."/>
            <person name="Wilson R.K."/>
            <person name="Schierup M.H."/>
            <person name="Rogers J."/>
            <person name="Tyler-Smith C."/>
            <person name="Durbin R."/>
        </authorList>
    </citation>
    <scope>NUCLEOTIDE SEQUENCE [LARGE SCALE GENOMIC DNA]</scope>
</reference>
<dbReference type="Ensembl" id="ENSGGOT00000058895.1">
    <property type="protein sequence ID" value="ENSGGOP00000052368.1"/>
    <property type="gene ID" value="ENSGGOG00000001967.3"/>
</dbReference>
<dbReference type="FunFam" id="1.10.8.270:FF:000003">
    <property type="entry name" value="Ecotropic viral integration site 5"/>
    <property type="match status" value="1"/>
</dbReference>
<dbReference type="SMART" id="SM00164">
    <property type="entry name" value="TBC"/>
    <property type="match status" value="1"/>
</dbReference>
<dbReference type="GO" id="GO:0005096">
    <property type="term" value="F:GTPase activator activity"/>
    <property type="evidence" value="ECO:0007669"/>
    <property type="project" value="UniProtKB-ARBA"/>
</dbReference>
<dbReference type="InterPro" id="IPR035969">
    <property type="entry name" value="Rab-GAP_TBC_sf"/>
</dbReference>
<evidence type="ECO:0000256" key="2">
    <source>
        <dbReference type="ARBA" id="ARBA00023054"/>
    </source>
</evidence>
<reference evidence="6" key="4">
    <citation type="submission" date="2025-09" db="UniProtKB">
        <authorList>
            <consortium name="Ensembl"/>
        </authorList>
    </citation>
    <scope>IDENTIFICATION</scope>
</reference>
<dbReference type="InterPro" id="IPR000195">
    <property type="entry name" value="Rab-GAP-TBC_dom"/>
</dbReference>
<dbReference type="PANTHER" id="PTHR47219">
    <property type="entry name" value="RAB GTPASE-ACTIVATING PROTEIN 1-LIKE"/>
    <property type="match status" value="1"/>
</dbReference>
<proteinExistence type="predicted"/>
<dbReference type="GO" id="GO:0031267">
    <property type="term" value="F:small GTPase binding"/>
    <property type="evidence" value="ECO:0007669"/>
    <property type="project" value="UniProtKB-ARBA"/>
</dbReference>
<keyword evidence="2 3" id="KW-0175">Coiled coil</keyword>
<feature type="region of interest" description="Disordered" evidence="4">
    <location>
        <begin position="49"/>
        <end position="75"/>
    </location>
</feature>
<keyword evidence="1" id="KW-0597">Phosphoprotein</keyword>
<dbReference type="EMBL" id="CABD030111276">
    <property type="status" value="NOT_ANNOTATED_CDS"/>
    <property type="molecule type" value="Genomic_DNA"/>
</dbReference>
<protein>
    <submittedName>
        <fullName evidence="6">Ecotropic viral integration site 5 like</fullName>
    </submittedName>
</protein>
<evidence type="ECO:0000259" key="5">
    <source>
        <dbReference type="PROSITE" id="PS50086"/>
    </source>
</evidence>
<organism evidence="6 7">
    <name type="scientific">Gorilla gorilla gorilla</name>
    <name type="common">Western lowland gorilla</name>
    <dbReference type="NCBI Taxonomy" id="9595"/>
    <lineage>
        <taxon>Eukaryota</taxon>
        <taxon>Metazoa</taxon>
        <taxon>Chordata</taxon>
        <taxon>Craniata</taxon>
        <taxon>Vertebrata</taxon>
        <taxon>Euteleostomi</taxon>
        <taxon>Mammalia</taxon>
        <taxon>Eutheria</taxon>
        <taxon>Euarchontoglires</taxon>
        <taxon>Primates</taxon>
        <taxon>Haplorrhini</taxon>
        <taxon>Catarrhini</taxon>
        <taxon>Hominidae</taxon>
        <taxon>Gorilla</taxon>
    </lineage>
</organism>
<dbReference type="Bgee" id="ENSGGOG00000001967">
    <property type="expression patterns" value="Expressed in prefrontal cortex and 5 other cell types or tissues"/>
</dbReference>
<name>A0A2I2ZYR6_GORGO</name>
<dbReference type="SUPFAM" id="SSF47923">
    <property type="entry name" value="Ypt/Rab-GAP domain of gyp1p"/>
    <property type="match status" value="2"/>
</dbReference>
<dbReference type="FunFam" id="1.10.10.750:FF:000002">
    <property type="entry name" value="Ecotropic viral integration site 5"/>
    <property type="match status" value="1"/>
</dbReference>
<reference evidence="7" key="1">
    <citation type="submission" date="2011-05" db="EMBL/GenBank/DDBJ databases">
        <title>Insights into the evolution of the great apes provided by the gorilla genome.</title>
        <authorList>
            <person name="Scally A."/>
        </authorList>
    </citation>
    <scope>NUCLEOTIDE SEQUENCE [LARGE SCALE GENOMIC DNA]</scope>
</reference>
<sequence length="767" mass="87859">MASPTLSPDSSSQEALSAPTCSPTSDSENLSPDELELLAKLEEQNRLLEADSKSMRSMNGSRRNSGSSLVSSSSASSNLSHLEEDTWILWGRIANEWEEWRRRKEKLLKELIRKGIPHHFRAIVWQLLCSATDMPVKNQYSELLKMSSPCEKLIRRDIARTYPEHEFFKGQDSLGQEVLFNVMKAYSLVDREVGYCQGSAFIVGLLLMQMPEEEAFCVFVRLMQEYRLRELFKPSMAELGLCIYQFEYMLQEQLPDLNTHFRSQSFHTSMYASSWFLTLFLTTFPLPVATRVFDIFMYEGLEIVFRVGLALLQVNQAELMQLDMEGMSQYFQRVIPHQFDSCPDKLVLKAYQVKYNPKKMKRLEKEYAAMKSKEMEEQIEIKVSPGARGRGQGWEESAALADRLIQGQVTRAQEAEENYVIKRELAVVRQQCSSAAEDLQKAQSTIRQLQEQQENPRLTEDFVSHLETELEQSRLRETETLGALREMQDKVLDMEKRNSSLPDENNVAQLQEELKALKVREGQAVASTRELKLQLQELSDTWQAHLARGGRWKESPRKLVVGELQDELMSVRLREAQALAEGRELRQRVVELETQDHIHRNLLNRVEAERASKEEVMAVRLREADSMAAVAEMRQRIAELEIQREEGRIQGQLNHSDSSQYIRELKDQIEELKAEVRLLKGPPPFEDPLAFDGLSLARHLDEDSLPSSDEELLGVGVGAALQDALYPLSPRDARFFRRLERPAKDSEGSSDSDADELAAPYSQGLDN</sequence>